<evidence type="ECO:0000313" key="2">
    <source>
        <dbReference type="EMBL" id="TPX13236.1"/>
    </source>
</evidence>
<keyword evidence="3" id="KW-1185">Reference proteome</keyword>
<organism evidence="2 3">
    <name type="scientific">Thyridium curvatum</name>
    <dbReference type="NCBI Taxonomy" id="1093900"/>
    <lineage>
        <taxon>Eukaryota</taxon>
        <taxon>Fungi</taxon>
        <taxon>Dikarya</taxon>
        <taxon>Ascomycota</taxon>
        <taxon>Pezizomycotina</taxon>
        <taxon>Sordariomycetes</taxon>
        <taxon>Sordariomycetidae</taxon>
        <taxon>Thyridiales</taxon>
        <taxon>Thyridiaceae</taxon>
        <taxon>Thyridium</taxon>
    </lineage>
</organism>
<feature type="region of interest" description="Disordered" evidence="1">
    <location>
        <begin position="249"/>
        <end position="275"/>
    </location>
</feature>
<feature type="compositionally biased region" description="Low complexity" evidence="1">
    <location>
        <begin position="181"/>
        <end position="190"/>
    </location>
</feature>
<proteinExistence type="predicted"/>
<evidence type="ECO:0000313" key="3">
    <source>
        <dbReference type="Proteomes" id="UP000319257"/>
    </source>
</evidence>
<sequence>MGPVSEQSPSPAHRKRSHTSPARSRQDASQLCGNFIPVSEPRLRSSEPVDHSPSPGSRPHRNRHADADVHLHISLTDSQMDKLAATFAPDSPESQPPRHRRQSPARVPRPSVDVDEVAGKSSMSYIPRPSQDANGRGRSRIRRDAQQEEDVFGHPASRSTRRSSPSKRNASPVKQHRAVPSTSTATSTASICERRGVPPLAPLDVSRAEQLDAPQKGVIQVALRVTEPREQAKPLPPVAAPRSPRRSIVLERPIVDESSSVYSRDEEENDSSSSLGLASISPLHIQKLPDHVPPVSPRKEMNLLRDYTSWAHDTKKDIQESPTAKHTRAHAPKDEMLDTKVVEHDVGGHRDPRELPQDVYSPFTPFFQSKEAQTVRKGTKVLIGNNGWLERTNKSPPKVLSPSKKSILDPLRRMAKEVVELADLKTSRRGKVPDGRQRGGSSGLAISLDPREQGLLFGELEYILTTALDSYISCQFNAGRLDAGKYKKIADAWQQKGRPRVVGFRYDLETQLDLIHLHVQHFKFYGHQAGMTAAAVGILEMMKVDARVMRIRTFCQPDTVIAKQLIDAQHLFNMIGCPEMQQIQLAEVIQFFKTVLEREKHFHSEARMSRSSSAGKSFARG</sequence>
<feature type="compositionally biased region" description="Polar residues" evidence="1">
    <location>
        <begin position="19"/>
        <end position="32"/>
    </location>
</feature>
<feature type="region of interest" description="Disordered" evidence="1">
    <location>
        <begin position="1"/>
        <end position="196"/>
    </location>
</feature>
<feature type="compositionally biased region" description="Polar residues" evidence="1">
    <location>
        <begin position="1"/>
        <end position="10"/>
    </location>
</feature>
<dbReference type="STRING" id="1093900.A0A507B2D5"/>
<feature type="compositionally biased region" description="Basic and acidic residues" evidence="1">
    <location>
        <begin position="41"/>
        <end position="50"/>
    </location>
</feature>
<reference evidence="2 3" key="1">
    <citation type="submission" date="2019-06" db="EMBL/GenBank/DDBJ databases">
        <title>Draft genome sequence of the filamentous fungus Phialemoniopsis curvata isolated from diesel fuel.</title>
        <authorList>
            <person name="Varaljay V.A."/>
            <person name="Lyon W.J."/>
            <person name="Crouch A.L."/>
            <person name="Drake C.E."/>
            <person name="Hollomon J.M."/>
            <person name="Nadeau L.J."/>
            <person name="Nunn H.S."/>
            <person name="Stevenson B.S."/>
            <person name="Bojanowski C.L."/>
            <person name="Crookes-Goodson W.J."/>
        </authorList>
    </citation>
    <scope>NUCLEOTIDE SEQUENCE [LARGE SCALE GENOMIC DNA]</scope>
    <source>
        <strain evidence="2 3">D216</strain>
    </source>
</reference>
<dbReference type="RefSeq" id="XP_030994947.1">
    <property type="nucleotide sequence ID" value="XM_031141069.1"/>
</dbReference>
<dbReference type="AlphaFoldDB" id="A0A507B2D5"/>
<dbReference type="Proteomes" id="UP000319257">
    <property type="component" value="Unassembled WGS sequence"/>
</dbReference>
<dbReference type="InParanoid" id="A0A507B2D5"/>
<dbReference type="OrthoDB" id="5229017at2759"/>
<accession>A0A507B2D5</accession>
<name>A0A507B2D5_9PEZI</name>
<dbReference type="GeneID" id="41973883"/>
<evidence type="ECO:0000256" key="1">
    <source>
        <dbReference type="SAM" id="MobiDB-lite"/>
    </source>
</evidence>
<dbReference type="EMBL" id="SKBQ01000036">
    <property type="protein sequence ID" value="TPX13236.1"/>
    <property type="molecule type" value="Genomic_DNA"/>
</dbReference>
<comment type="caution">
    <text evidence="2">The sequence shown here is derived from an EMBL/GenBank/DDBJ whole genome shotgun (WGS) entry which is preliminary data.</text>
</comment>
<gene>
    <name evidence="2" type="ORF">E0L32_006436</name>
</gene>
<protein>
    <submittedName>
        <fullName evidence="2">Uncharacterized protein</fullName>
    </submittedName>
</protein>